<keyword evidence="2" id="KW-1185">Reference proteome</keyword>
<proteinExistence type="predicted"/>
<sequence>MADTLTVRTAGITTVQDLGRVGRSRYGLPANGAADQHSAGPHISMTVLEPLPAAKGLVVDDE</sequence>
<dbReference type="AlphaFoldDB" id="A0A5P8KF73"/>
<evidence type="ECO:0000313" key="1">
    <source>
        <dbReference type="EMBL" id="QFR01994.1"/>
    </source>
</evidence>
<protein>
    <submittedName>
        <fullName evidence="1">Uncharacterized protein</fullName>
    </submittedName>
</protein>
<gene>
    <name evidence="1" type="ORF">F9278_44010</name>
</gene>
<dbReference type="Proteomes" id="UP000327294">
    <property type="component" value="Chromosome"/>
</dbReference>
<reference evidence="1 2" key="1">
    <citation type="submission" date="2019-10" db="EMBL/GenBank/DDBJ databases">
        <title>Streptomyces sp. strain GY16 isolated from leaves of Broussonetia papyrifera.</title>
        <authorList>
            <person name="Mo P."/>
        </authorList>
    </citation>
    <scope>NUCLEOTIDE SEQUENCE [LARGE SCALE GENOMIC DNA]</scope>
    <source>
        <strain evidence="1 2">GY16</strain>
    </source>
</reference>
<name>A0A5P8KF73_9ACTN</name>
<organism evidence="1 2">
    <name type="scientific">Streptomyces phaeolivaceus</name>
    <dbReference type="NCBI Taxonomy" id="2653200"/>
    <lineage>
        <taxon>Bacteria</taxon>
        <taxon>Bacillati</taxon>
        <taxon>Actinomycetota</taxon>
        <taxon>Actinomycetes</taxon>
        <taxon>Kitasatosporales</taxon>
        <taxon>Streptomycetaceae</taxon>
        <taxon>Streptomyces</taxon>
    </lineage>
</organism>
<evidence type="ECO:0000313" key="2">
    <source>
        <dbReference type="Proteomes" id="UP000327294"/>
    </source>
</evidence>
<dbReference type="EMBL" id="CP045096">
    <property type="protein sequence ID" value="QFR01994.1"/>
    <property type="molecule type" value="Genomic_DNA"/>
</dbReference>
<accession>A0A5P8KF73</accession>
<dbReference type="KEGG" id="sphv:F9278_44010"/>